<comment type="caution">
    <text evidence="3">The sequence shown here is derived from an EMBL/GenBank/DDBJ whole genome shotgun (WGS) entry which is preliminary data.</text>
</comment>
<evidence type="ECO:0000256" key="1">
    <source>
        <dbReference type="ARBA" id="ARBA00006479"/>
    </source>
</evidence>
<feature type="domain" description="HTH iclR-type" evidence="2">
    <location>
        <begin position="11"/>
        <end position="51"/>
    </location>
</feature>
<evidence type="ECO:0000259" key="2">
    <source>
        <dbReference type="Pfam" id="PF09339"/>
    </source>
</evidence>
<proteinExistence type="inferred from homology"/>
<dbReference type="InterPro" id="IPR036390">
    <property type="entry name" value="WH_DNA-bd_sf"/>
</dbReference>
<dbReference type="Proteomes" id="UP000294911">
    <property type="component" value="Unassembled WGS sequence"/>
</dbReference>
<dbReference type="InterPro" id="IPR005471">
    <property type="entry name" value="Tscrpt_reg_IclR_N"/>
</dbReference>
<dbReference type="GO" id="GO:0016301">
    <property type="term" value="F:kinase activity"/>
    <property type="evidence" value="ECO:0007669"/>
    <property type="project" value="UniProtKB-KW"/>
</dbReference>
<dbReference type="Pfam" id="PF09339">
    <property type="entry name" value="HTH_IclR"/>
    <property type="match status" value="1"/>
</dbReference>
<dbReference type="OrthoDB" id="3189808at2"/>
<keyword evidence="4" id="KW-1185">Reference proteome</keyword>
<dbReference type="SUPFAM" id="SSF53067">
    <property type="entry name" value="Actin-like ATPase domain"/>
    <property type="match status" value="1"/>
</dbReference>
<accession>A0A4R2R1B4</accession>
<dbReference type="InterPro" id="IPR043129">
    <property type="entry name" value="ATPase_NBD"/>
</dbReference>
<dbReference type="AlphaFoldDB" id="A0A4R2R1B4"/>
<dbReference type="PANTHER" id="PTHR18964:SF173">
    <property type="entry name" value="GLUCOKINASE"/>
    <property type="match status" value="1"/>
</dbReference>
<dbReference type="Pfam" id="PF00480">
    <property type="entry name" value="ROK"/>
    <property type="match status" value="1"/>
</dbReference>
<protein>
    <submittedName>
        <fullName evidence="3">Putative NBD/HSP70 family sugar kinase</fullName>
    </submittedName>
</protein>
<dbReference type="Gene3D" id="1.10.10.10">
    <property type="entry name" value="Winged helix-like DNA-binding domain superfamily/Winged helix DNA-binding domain"/>
    <property type="match status" value="1"/>
</dbReference>
<dbReference type="InterPro" id="IPR036388">
    <property type="entry name" value="WH-like_DNA-bd_sf"/>
</dbReference>
<dbReference type="PANTHER" id="PTHR18964">
    <property type="entry name" value="ROK (REPRESSOR, ORF, KINASE) FAMILY"/>
    <property type="match status" value="1"/>
</dbReference>
<dbReference type="InterPro" id="IPR000600">
    <property type="entry name" value="ROK"/>
</dbReference>
<evidence type="ECO:0000313" key="4">
    <source>
        <dbReference type="Proteomes" id="UP000294911"/>
    </source>
</evidence>
<organism evidence="3 4">
    <name type="scientific">Tamaricihabitans halophyticus</name>
    <dbReference type="NCBI Taxonomy" id="1262583"/>
    <lineage>
        <taxon>Bacteria</taxon>
        <taxon>Bacillati</taxon>
        <taxon>Actinomycetota</taxon>
        <taxon>Actinomycetes</taxon>
        <taxon>Pseudonocardiales</taxon>
        <taxon>Pseudonocardiaceae</taxon>
        <taxon>Tamaricihabitans</taxon>
    </lineage>
</organism>
<sequence>MTDPAPQGLAEVLALFRQHASLTRAEVMALTGLARATVNQRLHTLLEHELLVPAGSSESTGGRKAERFAFHTTSGWLLVCDTGASGLRAALCDLDSRIALERTATVDIAAGPRTVLGQVAAEFDELLAAGGTRPVRGIAISVPGPVEFEAGRVIAPPIMTGWDGFDIRGEFATRYGCPTVVDNDVNVMALGEQRSAYPDIGHLLLVKAGTGIGSGIVSGGRILRGAYGAAGDIGHVPALLAGDSKPPACRCGNTGCVEAYAGGWALVRELRAHGHELSTVAEVAALLRAGEPPAVGLARRAGRLLGEAVATAVSILNPAAVIVAGQLADTNEQLLAGVRERVYQRSLPLATRRLTIERSSLGSRAGMTGLALQLADTVFAAPHIQTLLR</sequence>
<name>A0A4R2R1B4_9PSEU</name>
<dbReference type="Gene3D" id="3.30.420.40">
    <property type="match status" value="2"/>
</dbReference>
<comment type="similarity">
    <text evidence="1">Belongs to the ROK (NagC/XylR) family.</text>
</comment>
<keyword evidence="3" id="KW-0418">Kinase</keyword>
<reference evidence="3 4" key="1">
    <citation type="submission" date="2019-03" db="EMBL/GenBank/DDBJ databases">
        <title>Genomic Encyclopedia of Type Strains, Phase IV (KMG-IV): sequencing the most valuable type-strain genomes for metagenomic binning, comparative biology and taxonomic classification.</title>
        <authorList>
            <person name="Goeker M."/>
        </authorList>
    </citation>
    <scope>NUCLEOTIDE SEQUENCE [LARGE SCALE GENOMIC DNA]</scope>
    <source>
        <strain evidence="3 4">DSM 45765</strain>
    </source>
</reference>
<dbReference type="EMBL" id="SLXQ01000001">
    <property type="protein sequence ID" value="TCP56462.1"/>
    <property type="molecule type" value="Genomic_DNA"/>
</dbReference>
<dbReference type="RefSeq" id="WP_132875057.1">
    <property type="nucleotide sequence ID" value="NZ_SLXQ01000001.1"/>
</dbReference>
<dbReference type="SUPFAM" id="SSF46785">
    <property type="entry name" value="Winged helix' DNA-binding domain"/>
    <property type="match status" value="1"/>
</dbReference>
<evidence type="ECO:0000313" key="3">
    <source>
        <dbReference type="EMBL" id="TCP56462.1"/>
    </source>
</evidence>
<keyword evidence="3" id="KW-0808">Transferase</keyword>
<gene>
    <name evidence="3" type="ORF">EV191_101405</name>
</gene>